<dbReference type="SUPFAM" id="SSF53098">
    <property type="entry name" value="Ribonuclease H-like"/>
    <property type="match status" value="1"/>
</dbReference>
<dbReference type="EC" id="3.1.13.4" evidence="5"/>
<evidence type="ECO:0000313" key="16">
    <source>
        <dbReference type="Proteomes" id="UP001470230"/>
    </source>
</evidence>
<evidence type="ECO:0000256" key="7">
    <source>
        <dbReference type="ARBA" id="ARBA00022722"/>
    </source>
</evidence>
<evidence type="ECO:0000256" key="12">
    <source>
        <dbReference type="ARBA" id="ARBA00023015"/>
    </source>
</evidence>
<keyword evidence="8" id="KW-0479">Metal-binding</keyword>
<sequence>MSEPEIREVWASNLEEEFMKISQLVEKYQYVAMDTEFPGFIAKSSQSFNSTEEQRYHTQSMNVNILHIIQIGITLGDAQGNLCDPCPTWQFNFKFSLTEDLHTPEAINLLTQASIDFTKFEQDGIEVMDFAPLLYASGLVMNEDVVWISFHGGYDFAYLLKMLTSSPLPATEDEFFQQLKIFFPHFYDIKYMMFLTDQKICGLQEIATQLNVIRYGTQHQAGSDSLITLQTFYAFNQRHYGGKLTHERFRNNLYGLSCSLMMNT</sequence>
<keyword evidence="10" id="KW-0269">Exonuclease</keyword>
<proteinExistence type="inferred from homology"/>
<evidence type="ECO:0000256" key="11">
    <source>
        <dbReference type="ARBA" id="ARBA00022884"/>
    </source>
</evidence>
<keyword evidence="9" id="KW-0378">Hydrolase</keyword>
<protein>
    <recommendedName>
        <fullName evidence="5">poly(A)-specific ribonuclease</fullName>
        <ecNumber evidence="5">3.1.13.4</ecNumber>
    </recommendedName>
</protein>
<evidence type="ECO:0000256" key="1">
    <source>
        <dbReference type="ARBA" id="ARBA00001663"/>
    </source>
</evidence>
<reference evidence="15 16" key="1">
    <citation type="submission" date="2024-04" db="EMBL/GenBank/DDBJ databases">
        <title>Tritrichomonas musculus Genome.</title>
        <authorList>
            <person name="Alves-Ferreira E."/>
            <person name="Grigg M."/>
            <person name="Lorenzi H."/>
            <person name="Galac M."/>
        </authorList>
    </citation>
    <scope>NUCLEOTIDE SEQUENCE [LARGE SCALE GENOMIC DNA]</scope>
    <source>
        <strain evidence="15 16">EAF2021</strain>
    </source>
</reference>
<evidence type="ECO:0000256" key="3">
    <source>
        <dbReference type="ARBA" id="ARBA00004496"/>
    </source>
</evidence>
<evidence type="ECO:0000256" key="14">
    <source>
        <dbReference type="ARBA" id="ARBA00023242"/>
    </source>
</evidence>
<evidence type="ECO:0000256" key="9">
    <source>
        <dbReference type="ARBA" id="ARBA00022801"/>
    </source>
</evidence>
<dbReference type="EMBL" id="JAPFFF010000005">
    <property type="protein sequence ID" value="KAK8889156.1"/>
    <property type="molecule type" value="Genomic_DNA"/>
</dbReference>
<evidence type="ECO:0000256" key="8">
    <source>
        <dbReference type="ARBA" id="ARBA00022723"/>
    </source>
</evidence>
<keyword evidence="13" id="KW-0804">Transcription</keyword>
<organism evidence="15 16">
    <name type="scientific">Tritrichomonas musculus</name>
    <dbReference type="NCBI Taxonomy" id="1915356"/>
    <lineage>
        <taxon>Eukaryota</taxon>
        <taxon>Metamonada</taxon>
        <taxon>Parabasalia</taxon>
        <taxon>Tritrichomonadida</taxon>
        <taxon>Tritrichomonadidae</taxon>
        <taxon>Tritrichomonas</taxon>
    </lineage>
</organism>
<dbReference type="InterPro" id="IPR039637">
    <property type="entry name" value="CNOT7/CNOT8/Pop2"/>
</dbReference>
<evidence type="ECO:0000256" key="13">
    <source>
        <dbReference type="ARBA" id="ARBA00023163"/>
    </source>
</evidence>
<keyword evidence="12" id="KW-0805">Transcription regulation</keyword>
<accession>A0ABR2KE66</accession>
<evidence type="ECO:0000256" key="6">
    <source>
        <dbReference type="ARBA" id="ARBA00022490"/>
    </source>
</evidence>
<evidence type="ECO:0000256" key="10">
    <source>
        <dbReference type="ARBA" id="ARBA00022839"/>
    </source>
</evidence>
<comment type="catalytic activity">
    <reaction evidence="1">
        <text>Exonucleolytic cleavage of poly(A) to 5'-AMP.</text>
        <dbReference type="EC" id="3.1.13.4"/>
    </reaction>
</comment>
<evidence type="ECO:0000256" key="2">
    <source>
        <dbReference type="ARBA" id="ARBA00004123"/>
    </source>
</evidence>
<dbReference type="Gene3D" id="3.30.420.10">
    <property type="entry name" value="Ribonuclease H-like superfamily/Ribonuclease H"/>
    <property type="match status" value="1"/>
</dbReference>
<evidence type="ECO:0000256" key="4">
    <source>
        <dbReference type="ARBA" id="ARBA00008372"/>
    </source>
</evidence>
<dbReference type="InterPro" id="IPR006941">
    <property type="entry name" value="RNase_CAF1"/>
</dbReference>
<gene>
    <name evidence="15" type="ORF">M9Y10_033901</name>
</gene>
<dbReference type="Proteomes" id="UP001470230">
    <property type="component" value="Unassembled WGS sequence"/>
</dbReference>
<name>A0ABR2KE66_9EUKA</name>
<comment type="similarity">
    <text evidence="4">Belongs to the CAF1 family.</text>
</comment>
<keyword evidence="7" id="KW-0540">Nuclease</keyword>
<evidence type="ECO:0000313" key="15">
    <source>
        <dbReference type="EMBL" id="KAK8889156.1"/>
    </source>
</evidence>
<keyword evidence="6" id="KW-0963">Cytoplasm</keyword>
<keyword evidence="14" id="KW-0539">Nucleus</keyword>
<keyword evidence="16" id="KW-1185">Reference proteome</keyword>
<dbReference type="Pfam" id="PF04857">
    <property type="entry name" value="CAF1"/>
    <property type="match status" value="2"/>
</dbReference>
<dbReference type="PANTHER" id="PTHR10797">
    <property type="entry name" value="CCR4-NOT TRANSCRIPTION COMPLEX SUBUNIT"/>
    <property type="match status" value="1"/>
</dbReference>
<evidence type="ECO:0000256" key="5">
    <source>
        <dbReference type="ARBA" id="ARBA00012161"/>
    </source>
</evidence>
<comment type="caution">
    <text evidence="15">The sequence shown here is derived from an EMBL/GenBank/DDBJ whole genome shotgun (WGS) entry which is preliminary data.</text>
</comment>
<comment type="subcellular location">
    <subcellularLocation>
        <location evidence="3">Cytoplasm</location>
    </subcellularLocation>
    <subcellularLocation>
        <location evidence="2">Nucleus</location>
    </subcellularLocation>
</comment>
<dbReference type="InterPro" id="IPR012337">
    <property type="entry name" value="RNaseH-like_sf"/>
</dbReference>
<keyword evidence="11" id="KW-0694">RNA-binding</keyword>
<dbReference type="InterPro" id="IPR036397">
    <property type="entry name" value="RNaseH_sf"/>
</dbReference>